<evidence type="ECO:0000256" key="1">
    <source>
        <dbReference type="SAM" id="MobiDB-lite"/>
    </source>
</evidence>
<accession>A0A853BXY0</accession>
<dbReference type="Proteomes" id="UP000530424">
    <property type="component" value="Unassembled WGS sequence"/>
</dbReference>
<reference evidence="3 4" key="1">
    <citation type="submission" date="2020-07" db="EMBL/GenBank/DDBJ databases">
        <title>Sequencing the genomes of 1000 actinobacteria strains.</title>
        <authorList>
            <person name="Klenk H.-P."/>
        </authorList>
    </citation>
    <scope>NUCLEOTIDE SEQUENCE [LARGE SCALE GENOMIC DNA]</scope>
    <source>
        <strain evidence="3 4">DSM 103833</strain>
    </source>
</reference>
<keyword evidence="2" id="KW-0732">Signal</keyword>
<dbReference type="RefSeq" id="WP_179666692.1">
    <property type="nucleotide sequence ID" value="NZ_JACCFP010000001.1"/>
</dbReference>
<feature type="chain" id="PRO_5032561997" description="CARDB domain-containing protein" evidence="2">
    <location>
        <begin position="30"/>
        <end position="437"/>
    </location>
</feature>
<feature type="region of interest" description="Disordered" evidence="1">
    <location>
        <begin position="31"/>
        <end position="55"/>
    </location>
</feature>
<gene>
    <name evidence="3" type="ORF">HNR19_000747</name>
</gene>
<sequence length="437" mass="45081">MNTRIHRKHLAVATGLAAVAAIATTAVSAASGPQPLAADPGPFDGTNPANASIPTYDYDDPSRSFVVQAHFGMHGATVNDVSVGMGRSRSHLGDPSLLELRLRSATDAPLGSIDAWDPRWVFEETAGGGERMEIRPGPGMLITPFDADAESMVVYDVEAGEALTTVDLAPAIREYCLDHPEDAQCVSADLAVTASEATGTGFSVVGETTQVEVATTVENLGPDGPVDGVVDEVVTAPAGVTVTPTGSTWDADGLAVGAPREHASSYDVTCEEPGVHTVTVESTIEPALAKVADPDASNNAGTAELEIECAIPVKLDIKPGSDRNPVNVNEATIPMAVLTTEAGEFGLPLAFDATTVKVAGLRIGDRDALVTSASGVPERHGKVHLEDVTPKDGDVDAMLHAAGREIPVTASTTELCVRGTTTSGLSFFGCDVVDVVP</sequence>
<dbReference type="AlphaFoldDB" id="A0A853BXY0"/>
<evidence type="ECO:0000256" key="2">
    <source>
        <dbReference type="SAM" id="SignalP"/>
    </source>
</evidence>
<comment type="caution">
    <text evidence="3">The sequence shown here is derived from an EMBL/GenBank/DDBJ whole genome shotgun (WGS) entry which is preliminary data.</text>
</comment>
<protein>
    <recommendedName>
        <fullName evidence="5">CARDB domain-containing protein</fullName>
    </recommendedName>
</protein>
<feature type="signal peptide" evidence="2">
    <location>
        <begin position="1"/>
        <end position="29"/>
    </location>
</feature>
<evidence type="ECO:0000313" key="4">
    <source>
        <dbReference type="Proteomes" id="UP000530424"/>
    </source>
</evidence>
<dbReference type="EMBL" id="JACCFP010000001">
    <property type="protein sequence ID" value="NYJ00049.1"/>
    <property type="molecule type" value="Genomic_DNA"/>
</dbReference>
<keyword evidence="4" id="KW-1185">Reference proteome</keyword>
<proteinExistence type="predicted"/>
<evidence type="ECO:0008006" key="5">
    <source>
        <dbReference type="Google" id="ProtNLM"/>
    </source>
</evidence>
<organism evidence="3 4">
    <name type="scientific">Nocardioides thalensis</name>
    <dbReference type="NCBI Taxonomy" id="1914755"/>
    <lineage>
        <taxon>Bacteria</taxon>
        <taxon>Bacillati</taxon>
        <taxon>Actinomycetota</taxon>
        <taxon>Actinomycetes</taxon>
        <taxon>Propionibacteriales</taxon>
        <taxon>Nocardioidaceae</taxon>
        <taxon>Nocardioides</taxon>
    </lineage>
</organism>
<name>A0A853BXY0_9ACTN</name>
<evidence type="ECO:0000313" key="3">
    <source>
        <dbReference type="EMBL" id="NYJ00049.1"/>
    </source>
</evidence>